<evidence type="ECO:0000313" key="2">
    <source>
        <dbReference type="Proteomes" id="UP000634136"/>
    </source>
</evidence>
<sequence>MAYTCDESNGDENPKNSDITLNALRQQIERMNVGIMNLNTQDIQIRILTC</sequence>
<protein>
    <submittedName>
        <fullName evidence="1">Uncharacterized protein</fullName>
    </submittedName>
</protein>
<dbReference type="EMBL" id="JAAIUW010000005">
    <property type="protein sequence ID" value="KAF7831113.1"/>
    <property type="molecule type" value="Genomic_DNA"/>
</dbReference>
<gene>
    <name evidence="1" type="ORF">G2W53_013446</name>
</gene>
<reference evidence="1" key="1">
    <citation type="submission" date="2020-09" db="EMBL/GenBank/DDBJ databases">
        <title>Genome-Enabled Discovery of Anthraquinone Biosynthesis in Senna tora.</title>
        <authorList>
            <person name="Kang S.-H."/>
            <person name="Pandey R.P."/>
            <person name="Lee C.-M."/>
            <person name="Sim J.-S."/>
            <person name="Jeong J.-T."/>
            <person name="Choi B.-S."/>
            <person name="Jung M."/>
            <person name="Ginzburg D."/>
            <person name="Zhao K."/>
            <person name="Won S.Y."/>
            <person name="Oh T.-J."/>
            <person name="Yu Y."/>
            <person name="Kim N.-H."/>
            <person name="Lee O.R."/>
            <person name="Lee T.-H."/>
            <person name="Bashyal P."/>
            <person name="Kim T.-S."/>
            <person name="Lee W.-H."/>
            <person name="Kawkins C."/>
            <person name="Kim C.-K."/>
            <person name="Kim J.S."/>
            <person name="Ahn B.O."/>
            <person name="Rhee S.Y."/>
            <person name="Sohng J.K."/>
        </authorList>
    </citation>
    <scope>NUCLEOTIDE SEQUENCE</scope>
    <source>
        <tissue evidence="1">Leaf</tissue>
    </source>
</reference>
<dbReference type="Proteomes" id="UP000634136">
    <property type="component" value="Unassembled WGS sequence"/>
</dbReference>
<keyword evidence="2" id="KW-1185">Reference proteome</keyword>
<accession>A0A834TYR8</accession>
<name>A0A834TYR8_9FABA</name>
<comment type="caution">
    <text evidence="1">The sequence shown here is derived from an EMBL/GenBank/DDBJ whole genome shotgun (WGS) entry which is preliminary data.</text>
</comment>
<dbReference type="AlphaFoldDB" id="A0A834TYR8"/>
<evidence type="ECO:0000313" key="1">
    <source>
        <dbReference type="EMBL" id="KAF7831113.1"/>
    </source>
</evidence>
<organism evidence="1 2">
    <name type="scientific">Senna tora</name>
    <dbReference type="NCBI Taxonomy" id="362788"/>
    <lineage>
        <taxon>Eukaryota</taxon>
        <taxon>Viridiplantae</taxon>
        <taxon>Streptophyta</taxon>
        <taxon>Embryophyta</taxon>
        <taxon>Tracheophyta</taxon>
        <taxon>Spermatophyta</taxon>
        <taxon>Magnoliopsida</taxon>
        <taxon>eudicotyledons</taxon>
        <taxon>Gunneridae</taxon>
        <taxon>Pentapetalae</taxon>
        <taxon>rosids</taxon>
        <taxon>fabids</taxon>
        <taxon>Fabales</taxon>
        <taxon>Fabaceae</taxon>
        <taxon>Caesalpinioideae</taxon>
        <taxon>Cassia clade</taxon>
        <taxon>Senna</taxon>
    </lineage>
</organism>
<proteinExistence type="predicted"/>